<dbReference type="PROSITE" id="PS51186">
    <property type="entry name" value="GNAT"/>
    <property type="match status" value="1"/>
</dbReference>
<evidence type="ECO:0000313" key="6">
    <source>
        <dbReference type="EMBL" id="MFB9469543.1"/>
    </source>
</evidence>
<dbReference type="RefSeq" id="WP_345407556.1">
    <property type="nucleotide sequence ID" value="NZ_BAAAXS010000001.1"/>
</dbReference>
<feature type="domain" description="N-acetyltransferase" evidence="5">
    <location>
        <begin position="5"/>
        <end position="150"/>
    </location>
</feature>
<dbReference type="InterPro" id="IPR016181">
    <property type="entry name" value="Acyl_CoA_acyltransferase"/>
</dbReference>
<dbReference type="Pfam" id="PF13527">
    <property type="entry name" value="Acetyltransf_9"/>
    <property type="match status" value="1"/>
</dbReference>
<proteinExistence type="inferred from homology"/>
<dbReference type="NCBIfam" id="NF002367">
    <property type="entry name" value="PRK01346.1-4"/>
    <property type="match status" value="1"/>
</dbReference>
<keyword evidence="2 4" id="KW-0808">Transferase</keyword>
<dbReference type="InterPro" id="IPR051554">
    <property type="entry name" value="Acetyltransferase_Eis"/>
</dbReference>
<evidence type="ECO:0000256" key="3">
    <source>
        <dbReference type="ARBA" id="ARBA00023315"/>
    </source>
</evidence>
<evidence type="ECO:0000256" key="1">
    <source>
        <dbReference type="ARBA" id="ARBA00009213"/>
    </source>
</evidence>
<dbReference type="EC" id="2.3.1.-" evidence="6"/>
<evidence type="ECO:0000259" key="5">
    <source>
        <dbReference type="PROSITE" id="PS51186"/>
    </source>
</evidence>
<organism evidence="6 7">
    <name type="scientific">Nonomuraea salmonea</name>
    <dbReference type="NCBI Taxonomy" id="46181"/>
    <lineage>
        <taxon>Bacteria</taxon>
        <taxon>Bacillati</taxon>
        <taxon>Actinomycetota</taxon>
        <taxon>Actinomycetes</taxon>
        <taxon>Streptosporangiales</taxon>
        <taxon>Streptosporangiaceae</taxon>
        <taxon>Nonomuraea</taxon>
    </lineage>
</organism>
<dbReference type="HAMAP" id="MF_01812">
    <property type="entry name" value="Eis"/>
    <property type="match status" value="1"/>
</dbReference>
<dbReference type="GO" id="GO:0016746">
    <property type="term" value="F:acyltransferase activity"/>
    <property type="evidence" value="ECO:0007669"/>
    <property type="project" value="UniProtKB-KW"/>
</dbReference>
<feature type="active site" description="Proton donor" evidence="4">
    <location>
        <position position="124"/>
    </location>
</feature>
<dbReference type="Pfam" id="PF17668">
    <property type="entry name" value="Acetyltransf_17"/>
    <property type="match status" value="1"/>
</dbReference>
<evidence type="ECO:0000313" key="7">
    <source>
        <dbReference type="Proteomes" id="UP001589568"/>
    </source>
</evidence>
<name>A0ABV5NGX2_9ACTN</name>
<dbReference type="Pfam" id="PF13530">
    <property type="entry name" value="SCP2_2"/>
    <property type="match status" value="1"/>
</dbReference>
<dbReference type="EMBL" id="JBHMCF010000008">
    <property type="protein sequence ID" value="MFB9469543.1"/>
    <property type="molecule type" value="Genomic_DNA"/>
</dbReference>
<comment type="caution">
    <text evidence="4">Lacks conserved residue(s) required for the propagation of feature annotation.</text>
</comment>
<dbReference type="SUPFAM" id="SSF55729">
    <property type="entry name" value="Acyl-CoA N-acyltransferases (Nat)"/>
    <property type="match status" value="1"/>
</dbReference>
<dbReference type="PANTHER" id="PTHR37817:SF1">
    <property type="entry name" value="N-ACETYLTRANSFERASE EIS"/>
    <property type="match status" value="1"/>
</dbReference>
<feature type="active site" description="Proton acceptor; via carboxylate" evidence="4">
    <location>
        <position position="407"/>
    </location>
</feature>
<gene>
    <name evidence="6" type="ORF">ACFFR3_08490</name>
</gene>
<comment type="subunit">
    <text evidence="4">Homohexamer; trimer of dimers.</text>
</comment>
<dbReference type="Proteomes" id="UP001589568">
    <property type="component" value="Unassembled WGS sequence"/>
</dbReference>
<comment type="caution">
    <text evidence="6">The sequence shown here is derived from an EMBL/GenBank/DDBJ whole genome shotgun (WGS) entry which is preliminary data.</text>
</comment>
<sequence>MTSTYPLRTIGADEIDAWARMVATTYGQDWTEGGLRNAAVSLDPGRTLAACDGADIVGGASVYGRVMTVPGAEVPVAGITLVAVLPTHRRRGILTAMMRRQLTDLYESGGEPIAALNAAQATIYGRFGYGLASHVAEIRGDKRFMALRPGTGVGDGRIRLLAREEALPLLEKVYDTARRGGVGWVDRTERYWAALLADHERARAGGTALRFAVHAEPGGEVTGYALYRSKAGTVQVIEVAAATGPAYAALWRFLIDLDAHTELAYDGAVDEPLYHLLTDPRAARTTVLDNLWVRLADVGRALAARRYAAPLDLVLEVQDPFCPWNAGRHHLRADGESVTCERTRARPDLRLTSAELGAAYLGGTTLSSLAAAGRVEELRRGAVAAASLAFRGERAPFHPSGYAFPAF</sequence>
<dbReference type="InterPro" id="IPR022902">
    <property type="entry name" value="NAcTrfase_Eis"/>
</dbReference>
<dbReference type="InterPro" id="IPR000182">
    <property type="entry name" value="GNAT_dom"/>
</dbReference>
<dbReference type="CDD" id="cd04301">
    <property type="entry name" value="NAT_SF"/>
    <property type="match status" value="1"/>
</dbReference>
<comment type="similarity">
    <text evidence="1 4">Belongs to the acetyltransferase Eis family.</text>
</comment>
<evidence type="ECO:0000256" key="2">
    <source>
        <dbReference type="ARBA" id="ARBA00022679"/>
    </source>
</evidence>
<protein>
    <submittedName>
        <fullName evidence="6">GNAT family N-acetyltransferase</fullName>
        <ecNumber evidence="6">2.3.1.-</ecNumber>
    </submittedName>
</protein>
<accession>A0ABV5NGX2</accession>
<dbReference type="Gene3D" id="3.40.630.30">
    <property type="match status" value="2"/>
</dbReference>
<keyword evidence="7" id="KW-1185">Reference proteome</keyword>
<dbReference type="InterPro" id="IPR041380">
    <property type="entry name" value="Acetyltransf_17"/>
</dbReference>
<feature type="binding site" evidence="4">
    <location>
        <begin position="90"/>
        <end position="95"/>
    </location>
    <ligand>
        <name>acetyl-CoA</name>
        <dbReference type="ChEBI" id="CHEBI:57288"/>
    </ligand>
</feature>
<feature type="binding site" evidence="4">
    <location>
        <begin position="82"/>
        <end position="84"/>
    </location>
    <ligand>
        <name>acetyl-CoA</name>
        <dbReference type="ChEBI" id="CHEBI:57288"/>
    </ligand>
</feature>
<keyword evidence="3 4" id="KW-0012">Acyltransferase</keyword>
<reference evidence="6 7" key="1">
    <citation type="submission" date="2024-09" db="EMBL/GenBank/DDBJ databases">
        <authorList>
            <person name="Sun Q."/>
            <person name="Mori K."/>
        </authorList>
    </citation>
    <scope>NUCLEOTIDE SEQUENCE [LARGE SCALE GENOMIC DNA]</scope>
    <source>
        <strain evidence="6 7">JCM 3324</strain>
    </source>
</reference>
<evidence type="ECO:0000256" key="4">
    <source>
        <dbReference type="HAMAP-Rule" id="MF_01812"/>
    </source>
</evidence>
<dbReference type="Gene3D" id="3.30.1050.10">
    <property type="entry name" value="SCP2 sterol-binding domain"/>
    <property type="match status" value="1"/>
</dbReference>
<dbReference type="InterPro" id="IPR036527">
    <property type="entry name" value="SCP2_sterol-bd_dom_sf"/>
</dbReference>
<dbReference type="SUPFAM" id="SSF55718">
    <property type="entry name" value="SCP-like"/>
    <property type="match status" value="1"/>
</dbReference>
<dbReference type="InterPro" id="IPR025559">
    <property type="entry name" value="Eis_dom"/>
</dbReference>
<dbReference type="PANTHER" id="PTHR37817">
    <property type="entry name" value="N-ACETYLTRANSFERASE EIS"/>
    <property type="match status" value="1"/>
</dbReference>